<feature type="region of interest" description="Disordered" evidence="1">
    <location>
        <begin position="80"/>
        <end position="194"/>
    </location>
</feature>
<reference evidence="2 3" key="1">
    <citation type="journal article" date="2016" name="Mol. Biol. Evol.">
        <title>Comparative Genomics of Early-Diverging Mushroom-Forming Fungi Provides Insights into the Origins of Lignocellulose Decay Capabilities.</title>
        <authorList>
            <person name="Nagy L.G."/>
            <person name="Riley R."/>
            <person name="Tritt A."/>
            <person name="Adam C."/>
            <person name="Daum C."/>
            <person name="Floudas D."/>
            <person name="Sun H."/>
            <person name="Yadav J.S."/>
            <person name="Pangilinan J."/>
            <person name="Larsson K.H."/>
            <person name="Matsuura K."/>
            <person name="Barry K."/>
            <person name="Labutti K."/>
            <person name="Kuo R."/>
            <person name="Ohm R.A."/>
            <person name="Bhattacharya S.S."/>
            <person name="Shirouzu T."/>
            <person name="Yoshinaga Y."/>
            <person name="Martin F.M."/>
            <person name="Grigoriev I.V."/>
            <person name="Hibbett D.S."/>
        </authorList>
    </citation>
    <scope>NUCLEOTIDE SEQUENCE [LARGE SCALE GENOMIC DNA]</scope>
    <source>
        <strain evidence="2 3">HHB12029</strain>
    </source>
</reference>
<gene>
    <name evidence="2" type="ORF">EXIGLDRAFT_838136</name>
</gene>
<evidence type="ECO:0000313" key="3">
    <source>
        <dbReference type="Proteomes" id="UP000077266"/>
    </source>
</evidence>
<feature type="compositionally biased region" description="Basic residues" evidence="1">
    <location>
        <begin position="154"/>
        <end position="174"/>
    </location>
</feature>
<name>A0A165G4C8_EXIGL</name>
<keyword evidence="3" id="KW-1185">Reference proteome</keyword>
<dbReference type="AlphaFoldDB" id="A0A165G4C8"/>
<evidence type="ECO:0000313" key="2">
    <source>
        <dbReference type="EMBL" id="KZV89965.1"/>
    </source>
</evidence>
<organism evidence="2 3">
    <name type="scientific">Exidia glandulosa HHB12029</name>
    <dbReference type="NCBI Taxonomy" id="1314781"/>
    <lineage>
        <taxon>Eukaryota</taxon>
        <taxon>Fungi</taxon>
        <taxon>Dikarya</taxon>
        <taxon>Basidiomycota</taxon>
        <taxon>Agaricomycotina</taxon>
        <taxon>Agaricomycetes</taxon>
        <taxon>Auriculariales</taxon>
        <taxon>Exidiaceae</taxon>
        <taxon>Exidia</taxon>
    </lineage>
</organism>
<dbReference type="Proteomes" id="UP000077266">
    <property type="component" value="Unassembled WGS sequence"/>
</dbReference>
<sequence length="217" mass="23619">MTSTTSTWLSNLPPSSPPSATTPSFTAPSSPLFQLPTVAAHAEQPSKRVESDKGDIFGFFAAERRLRSRLPLPNAIPKATLALHQRDSNLPVSGISVTTKSSAPKQASPPPPSSSSGSPPASPSPRKRTPRTATTSHSHSRILTENSSPASPTPKKKKVRNTSRAPGRGKRKATVRQDARAVTPFDDVDEEEERQKRVDYFRSLDTYELYTEDVYIV</sequence>
<dbReference type="OrthoDB" id="3234283at2759"/>
<feature type="region of interest" description="Disordered" evidence="1">
    <location>
        <begin position="1"/>
        <end position="30"/>
    </location>
</feature>
<accession>A0A165G4C8</accession>
<evidence type="ECO:0000256" key="1">
    <source>
        <dbReference type="SAM" id="MobiDB-lite"/>
    </source>
</evidence>
<protein>
    <submittedName>
        <fullName evidence="2">Uncharacterized protein</fullName>
    </submittedName>
</protein>
<feature type="compositionally biased region" description="Polar residues" evidence="1">
    <location>
        <begin position="88"/>
        <end position="98"/>
    </location>
</feature>
<dbReference type="EMBL" id="KV426059">
    <property type="protein sequence ID" value="KZV89965.1"/>
    <property type="molecule type" value="Genomic_DNA"/>
</dbReference>
<proteinExistence type="predicted"/>
<dbReference type="InParanoid" id="A0A165G4C8"/>